<sequence length="82" mass="9692">MNNSNYYKTPQDQQGKHFSGRNYNHYETDIRNRQIYDASYGRHNRPQEDGTHRAYPANTTDKNYKNQLNRFQPNENPGGKGL</sequence>
<dbReference type="EMBL" id="JR052038">
    <property type="protein sequence ID" value="AEY61614.1"/>
    <property type="molecule type" value="mRNA"/>
</dbReference>
<dbReference type="AlphaFoldDB" id="V9IMG7"/>
<feature type="region of interest" description="Disordered" evidence="1">
    <location>
        <begin position="1"/>
        <end position="22"/>
    </location>
</feature>
<protein>
    <submittedName>
        <fullName evidence="2">Uncharacterized protein</fullName>
    </submittedName>
</protein>
<accession>V9IMG7</accession>
<evidence type="ECO:0000256" key="1">
    <source>
        <dbReference type="SAM" id="MobiDB-lite"/>
    </source>
</evidence>
<feature type="compositionally biased region" description="Polar residues" evidence="1">
    <location>
        <begin position="57"/>
        <end position="75"/>
    </location>
</feature>
<gene>
    <name evidence="2" type="ORF">ACCB13259</name>
</gene>
<evidence type="ECO:0000313" key="2">
    <source>
        <dbReference type="EMBL" id="AEY61614.1"/>
    </source>
</evidence>
<feature type="region of interest" description="Disordered" evidence="1">
    <location>
        <begin position="36"/>
        <end position="82"/>
    </location>
</feature>
<name>V9IMG7_APICE</name>
<organism evidence="2">
    <name type="scientific">Apis cerana</name>
    <name type="common">Indian honeybee</name>
    <dbReference type="NCBI Taxonomy" id="7461"/>
    <lineage>
        <taxon>Eukaryota</taxon>
        <taxon>Metazoa</taxon>
        <taxon>Ecdysozoa</taxon>
        <taxon>Arthropoda</taxon>
        <taxon>Hexapoda</taxon>
        <taxon>Insecta</taxon>
        <taxon>Pterygota</taxon>
        <taxon>Neoptera</taxon>
        <taxon>Endopterygota</taxon>
        <taxon>Hymenoptera</taxon>
        <taxon>Apocrita</taxon>
        <taxon>Aculeata</taxon>
        <taxon>Apoidea</taxon>
        <taxon>Anthophila</taxon>
        <taxon>Apidae</taxon>
        <taxon>Apis</taxon>
    </lineage>
</organism>
<reference evidence="2" key="1">
    <citation type="submission" date="2011-11" db="EMBL/GenBank/DDBJ databases">
        <title>Decoding the brain transcriptome of the Eastern honeybee (Apis cerana) based on pyrosequencing.</title>
        <authorList>
            <person name="Sun L."/>
            <person name="Zheng H."/>
            <person name="Wang Y."/>
            <person name="Xie X."/>
            <person name="Zhu Y."/>
            <person name="Gu W."/>
            <person name="Wang S."/>
        </authorList>
    </citation>
    <scope>NUCLEOTIDE SEQUENCE</scope>
    <source>
        <tissue evidence="2">Brain</tissue>
    </source>
</reference>
<proteinExistence type="evidence at transcript level"/>
<feature type="compositionally biased region" description="Polar residues" evidence="1">
    <location>
        <begin position="1"/>
        <end position="13"/>
    </location>
</feature>